<organism evidence="2">
    <name type="scientific">Culex pipiens</name>
    <name type="common">House mosquito</name>
    <dbReference type="NCBI Taxonomy" id="7175"/>
    <lineage>
        <taxon>Eukaryota</taxon>
        <taxon>Metazoa</taxon>
        <taxon>Ecdysozoa</taxon>
        <taxon>Arthropoda</taxon>
        <taxon>Hexapoda</taxon>
        <taxon>Insecta</taxon>
        <taxon>Pterygota</taxon>
        <taxon>Neoptera</taxon>
        <taxon>Endopterygota</taxon>
        <taxon>Diptera</taxon>
        <taxon>Nematocera</taxon>
        <taxon>Culicoidea</taxon>
        <taxon>Culicidae</taxon>
        <taxon>Culicinae</taxon>
        <taxon>Culicini</taxon>
        <taxon>Culex</taxon>
        <taxon>Culex</taxon>
    </lineage>
</organism>
<dbReference type="EMBL" id="HBUE01315920">
    <property type="protein sequence ID" value="CAG6585586.1"/>
    <property type="molecule type" value="Transcribed_RNA"/>
</dbReference>
<accession>A0A8D8K721</accession>
<dbReference type="EMBL" id="HBUE01209517">
    <property type="protein sequence ID" value="CAG6533688.1"/>
    <property type="molecule type" value="Transcribed_RNA"/>
</dbReference>
<feature type="compositionally biased region" description="Basic and acidic residues" evidence="1">
    <location>
        <begin position="83"/>
        <end position="98"/>
    </location>
</feature>
<name>A0A8D8K721_CULPI</name>
<feature type="compositionally biased region" description="Low complexity" evidence="1">
    <location>
        <begin position="108"/>
        <end position="121"/>
    </location>
</feature>
<proteinExistence type="predicted"/>
<dbReference type="EMBL" id="HBUE01125975">
    <property type="protein sequence ID" value="CAG6494796.1"/>
    <property type="molecule type" value="Transcribed_RNA"/>
</dbReference>
<feature type="region of interest" description="Disordered" evidence="1">
    <location>
        <begin position="81"/>
        <end position="121"/>
    </location>
</feature>
<reference evidence="2" key="1">
    <citation type="submission" date="2021-05" db="EMBL/GenBank/DDBJ databases">
        <authorList>
            <person name="Alioto T."/>
            <person name="Alioto T."/>
            <person name="Gomez Garrido J."/>
        </authorList>
    </citation>
    <scope>NUCLEOTIDE SEQUENCE</scope>
</reference>
<dbReference type="EMBL" id="HBUE01315922">
    <property type="protein sequence ID" value="CAG6585589.1"/>
    <property type="molecule type" value="Transcribed_RNA"/>
</dbReference>
<dbReference type="EMBL" id="HBUE01209519">
    <property type="protein sequence ID" value="CAG6533691.1"/>
    <property type="molecule type" value="Transcribed_RNA"/>
</dbReference>
<dbReference type="AlphaFoldDB" id="A0A8D8K721"/>
<evidence type="ECO:0000256" key="1">
    <source>
        <dbReference type="SAM" id="MobiDB-lite"/>
    </source>
</evidence>
<evidence type="ECO:0000313" key="2">
    <source>
        <dbReference type="EMBL" id="CAG6585589.1"/>
    </source>
</evidence>
<protein>
    <submittedName>
        <fullName evidence="2">(northern house mosquito) hypothetical protein</fullName>
    </submittedName>
</protein>
<sequence length="121" mass="13020">MPRVGLCGVCWVFEQGVRGGSAVAGVGWEEWTGCDRSVGHYPRGEDHGGAQAGQGLSGAETRVRAVCVGQQRRSHVLWGVRVAAERSHRPADRHQLDRNDEDDQGVPSAASTVSSSAHQRY</sequence>